<feature type="transmembrane region" description="Helical" evidence="6">
    <location>
        <begin position="647"/>
        <end position="667"/>
    </location>
</feature>
<dbReference type="Pfam" id="PF03176">
    <property type="entry name" value="MMPL"/>
    <property type="match status" value="2"/>
</dbReference>
<evidence type="ECO:0000259" key="7">
    <source>
        <dbReference type="PROSITE" id="PS50156"/>
    </source>
</evidence>
<dbReference type="Gene3D" id="1.20.1640.10">
    <property type="entry name" value="Multidrug efflux transporter AcrB transmembrane domain"/>
    <property type="match status" value="2"/>
</dbReference>
<dbReference type="GO" id="GO:0005886">
    <property type="term" value="C:plasma membrane"/>
    <property type="evidence" value="ECO:0007669"/>
    <property type="project" value="UniProtKB-SubCell"/>
</dbReference>
<evidence type="ECO:0000256" key="4">
    <source>
        <dbReference type="ARBA" id="ARBA00022989"/>
    </source>
</evidence>
<feature type="transmembrane region" description="Helical" evidence="6">
    <location>
        <begin position="209"/>
        <end position="228"/>
    </location>
</feature>
<keyword evidence="9" id="KW-1185">Reference proteome</keyword>
<evidence type="ECO:0000256" key="3">
    <source>
        <dbReference type="ARBA" id="ARBA00022692"/>
    </source>
</evidence>
<feature type="transmembrane region" description="Helical" evidence="6">
    <location>
        <begin position="261"/>
        <end position="282"/>
    </location>
</feature>
<dbReference type="RefSeq" id="WP_047250484.1">
    <property type="nucleotide sequence ID" value="NZ_CP011367.1"/>
</dbReference>
<feature type="transmembrane region" description="Helical" evidence="6">
    <location>
        <begin position="617"/>
        <end position="641"/>
    </location>
</feature>
<dbReference type="SUPFAM" id="SSF82866">
    <property type="entry name" value="Multidrug efflux transporter AcrB transmembrane domain"/>
    <property type="match status" value="2"/>
</dbReference>
<dbReference type="PANTHER" id="PTHR33406">
    <property type="entry name" value="MEMBRANE PROTEIN MJ1562-RELATED"/>
    <property type="match status" value="1"/>
</dbReference>
<keyword evidence="2" id="KW-1003">Cell membrane</keyword>
<feature type="domain" description="SSD" evidence="7">
    <location>
        <begin position="615"/>
        <end position="742"/>
    </location>
</feature>
<evidence type="ECO:0000256" key="1">
    <source>
        <dbReference type="ARBA" id="ARBA00004651"/>
    </source>
</evidence>
<dbReference type="PATRIC" id="fig|106634.4.peg.54"/>
<sequence length="751" mass="83000">MRWLRGHPLLALGILALLILLPGPILLQVNLDNAPESYFPEDAPAVTFDRELRERFPQDQVLVGLFTGSDLFEADFLERIDALARDMEADPAVERVLSVTTLDHIRATADGFTVDRLVDGRALDERSPEQWRERVLRDRFAPGLVAGTGGEALAVIVRPHALDNSLQRLQLERLLRDRIGAHDLEDELAAIAGHIALDVAQLRAMVKDLAFLVPGTMTVSLLLLWWLFRRPLVVVLSAATISAVTGPAIALLILLDRPFTLISAILPPLLTALTVAMLMHFFNATLHAAQRGHQGRARVEAALAAVARPTWFMALTTAAGLASLQVSSIRPIETFGLIGAFGVLVAAAVVLLLLPAIMGRWDHGDWLTPKRGLLLLDRVTALAAHLAIRRAGWVLLATAILLALAIPQIRHVEVETDLYAFFDDNHSITQATRAVESELSGVMALEVVFDGPDWDSLQDPERLQAIQRVQHWLDQRPEVDYSLSLPDLVAEMHWAFNEEDPDYRRIPDDPNLVAQYLFIYDGRDLFDAVDRDFERSRILLNLNAHGARSINALMDDLRGYLEANPPADLEWDMAGMARLFADQERLLIQGQLHSLYAVAAMITLLMLLMWRSIPLTLLSMIPNLAPVAMIFALMGLLGIWLDMATAMIASVAIGIAVDDTIHILHNYRQRRGRGSPVAWALARSFRRSGRAITATTIVLVAQFLLLALSDFQPTAAFGWLTAFGLIAALLFDLLVLPAMLVVAHRLSRASP</sequence>
<dbReference type="EMBL" id="CP011367">
    <property type="protein sequence ID" value="AKJ93890.1"/>
    <property type="molecule type" value="Genomic_DNA"/>
</dbReference>
<feature type="transmembrane region" description="Helical" evidence="6">
    <location>
        <begin position="592"/>
        <end position="610"/>
    </location>
</feature>
<feature type="transmembrane region" description="Helical" evidence="6">
    <location>
        <begin position="720"/>
        <end position="743"/>
    </location>
</feature>
<keyword evidence="3 6" id="KW-0812">Transmembrane</keyword>
<keyword evidence="4 6" id="KW-1133">Transmembrane helix</keyword>
<dbReference type="AlphaFoldDB" id="A0A0G3FY30"/>
<organism evidence="8 9">
    <name type="scientific">Thioalkalivibrio versutus</name>
    <dbReference type="NCBI Taxonomy" id="106634"/>
    <lineage>
        <taxon>Bacteria</taxon>
        <taxon>Pseudomonadati</taxon>
        <taxon>Pseudomonadota</taxon>
        <taxon>Gammaproteobacteria</taxon>
        <taxon>Chromatiales</taxon>
        <taxon>Ectothiorhodospiraceae</taxon>
        <taxon>Thioalkalivibrio</taxon>
    </lineage>
</organism>
<reference evidence="8 9" key="1">
    <citation type="submission" date="2015-04" db="EMBL/GenBank/DDBJ databases">
        <title>Complete Sequence for the Genome of the Thioalkalivibrio versutus D301.</title>
        <authorList>
            <person name="Mu T."/>
            <person name="Zhou J."/>
            <person name="Xu X."/>
        </authorList>
    </citation>
    <scope>NUCLEOTIDE SEQUENCE [LARGE SCALE GENOMIC DNA]</scope>
    <source>
        <strain evidence="8 9">D301</strain>
    </source>
</reference>
<evidence type="ECO:0000313" key="9">
    <source>
        <dbReference type="Proteomes" id="UP000064201"/>
    </source>
</evidence>
<dbReference type="InterPro" id="IPR050545">
    <property type="entry name" value="Mycobact_MmpL"/>
</dbReference>
<feature type="transmembrane region" description="Helical" evidence="6">
    <location>
        <begin position="379"/>
        <end position="406"/>
    </location>
</feature>
<accession>A0A0G3FY30</accession>
<dbReference type="PANTHER" id="PTHR33406:SF12">
    <property type="entry name" value="BLR2997 PROTEIN"/>
    <property type="match status" value="1"/>
</dbReference>
<comment type="subcellular location">
    <subcellularLocation>
        <location evidence="1">Cell membrane</location>
        <topology evidence="1">Multi-pass membrane protein</topology>
    </subcellularLocation>
</comment>
<feature type="transmembrane region" description="Helical" evidence="6">
    <location>
        <begin position="235"/>
        <end position="255"/>
    </location>
</feature>
<feature type="transmembrane region" description="Helical" evidence="6">
    <location>
        <begin position="335"/>
        <end position="358"/>
    </location>
</feature>
<proteinExistence type="predicted"/>
<dbReference type="InterPro" id="IPR004869">
    <property type="entry name" value="MMPL_dom"/>
</dbReference>
<name>A0A0G3FY30_9GAMM</name>
<dbReference type="InterPro" id="IPR000731">
    <property type="entry name" value="SSD"/>
</dbReference>
<dbReference type="Proteomes" id="UP000064201">
    <property type="component" value="Chromosome"/>
</dbReference>
<gene>
    <name evidence="8" type="ORF">TVD_00270</name>
</gene>
<evidence type="ECO:0000256" key="6">
    <source>
        <dbReference type="SAM" id="Phobius"/>
    </source>
</evidence>
<feature type="transmembrane region" description="Helical" evidence="6">
    <location>
        <begin position="302"/>
        <end position="323"/>
    </location>
</feature>
<dbReference type="KEGG" id="tvr:TVD_00270"/>
<keyword evidence="5 6" id="KW-0472">Membrane</keyword>
<evidence type="ECO:0000313" key="8">
    <source>
        <dbReference type="EMBL" id="AKJ93890.1"/>
    </source>
</evidence>
<protein>
    <submittedName>
        <fullName evidence="8">RND transporter</fullName>
    </submittedName>
</protein>
<dbReference type="PROSITE" id="PS50156">
    <property type="entry name" value="SSD"/>
    <property type="match status" value="1"/>
</dbReference>
<evidence type="ECO:0000256" key="2">
    <source>
        <dbReference type="ARBA" id="ARBA00022475"/>
    </source>
</evidence>
<feature type="transmembrane region" description="Helical" evidence="6">
    <location>
        <begin position="688"/>
        <end position="708"/>
    </location>
</feature>
<dbReference type="OrthoDB" id="9803781at2"/>
<evidence type="ECO:0000256" key="5">
    <source>
        <dbReference type="ARBA" id="ARBA00023136"/>
    </source>
</evidence>
<dbReference type="STRING" id="106634.TVD_00270"/>